<dbReference type="AlphaFoldDB" id="A0A8S0R0F2"/>
<keyword evidence="3" id="KW-1185">Reference proteome</keyword>
<proteinExistence type="predicted"/>
<evidence type="ECO:0000313" key="2">
    <source>
        <dbReference type="EMBL" id="CAA2971785.1"/>
    </source>
</evidence>
<reference evidence="2 3" key="1">
    <citation type="submission" date="2019-12" db="EMBL/GenBank/DDBJ databases">
        <authorList>
            <person name="Alioto T."/>
            <person name="Alioto T."/>
            <person name="Gomez Garrido J."/>
        </authorList>
    </citation>
    <scope>NUCLEOTIDE SEQUENCE [LARGE SCALE GENOMIC DNA]</scope>
</reference>
<organism evidence="2 3">
    <name type="scientific">Olea europaea subsp. europaea</name>
    <dbReference type="NCBI Taxonomy" id="158383"/>
    <lineage>
        <taxon>Eukaryota</taxon>
        <taxon>Viridiplantae</taxon>
        <taxon>Streptophyta</taxon>
        <taxon>Embryophyta</taxon>
        <taxon>Tracheophyta</taxon>
        <taxon>Spermatophyta</taxon>
        <taxon>Magnoliopsida</taxon>
        <taxon>eudicotyledons</taxon>
        <taxon>Gunneridae</taxon>
        <taxon>Pentapetalae</taxon>
        <taxon>asterids</taxon>
        <taxon>lamiids</taxon>
        <taxon>Lamiales</taxon>
        <taxon>Oleaceae</taxon>
        <taxon>Oleeae</taxon>
        <taxon>Olea</taxon>
    </lineage>
</organism>
<name>A0A8S0R0F2_OLEEU</name>
<feature type="compositionally biased region" description="Polar residues" evidence="1">
    <location>
        <begin position="92"/>
        <end position="103"/>
    </location>
</feature>
<dbReference type="EMBL" id="CACTIH010002025">
    <property type="protein sequence ID" value="CAA2971785.1"/>
    <property type="molecule type" value="Genomic_DNA"/>
</dbReference>
<evidence type="ECO:0000313" key="3">
    <source>
        <dbReference type="Proteomes" id="UP000594638"/>
    </source>
</evidence>
<sequence>MEWIGVQEKELMSSRSISGSNVLLQRTTQVSSKNIGSQKNVSCAVLDPNTVNKKGKPKRVQRQGESTSKKPTAPSKGKRPTARRTCPLDGASSVQAHQQQDSSMPIPFSYSQLLLVSNFNLSRSNDATSSTRNRSLTKELTTRAVASIFLQ</sequence>
<dbReference type="Proteomes" id="UP000594638">
    <property type="component" value="Unassembled WGS sequence"/>
</dbReference>
<feature type="region of interest" description="Disordered" evidence="1">
    <location>
        <begin position="46"/>
        <end position="103"/>
    </location>
</feature>
<protein>
    <submittedName>
        <fullName evidence="2">Uncharacterized protein</fullName>
    </submittedName>
</protein>
<dbReference type="Gramene" id="OE9A072551T1">
    <property type="protein sequence ID" value="OE9A072551C1"/>
    <property type="gene ID" value="OE9A072551"/>
</dbReference>
<accession>A0A8S0R0F2</accession>
<evidence type="ECO:0000256" key="1">
    <source>
        <dbReference type="SAM" id="MobiDB-lite"/>
    </source>
</evidence>
<comment type="caution">
    <text evidence="2">The sequence shown here is derived from an EMBL/GenBank/DDBJ whole genome shotgun (WGS) entry which is preliminary data.</text>
</comment>
<gene>
    <name evidence="2" type="ORF">OLEA9_A072551</name>
</gene>